<dbReference type="InterPro" id="IPR036683">
    <property type="entry name" value="CO_DH_flav_C_dom_sf"/>
</dbReference>
<dbReference type="EMBL" id="JAGVSJ010000006">
    <property type="protein sequence ID" value="MBX8631591.1"/>
    <property type="molecule type" value="Genomic_DNA"/>
</dbReference>
<dbReference type="Gene3D" id="3.30.43.10">
    <property type="entry name" value="Uridine Diphospho-n-acetylenolpyruvylglucosamine Reductase, domain 2"/>
    <property type="match status" value="1"/>
</dbReference>
<dbReference type="SUPFAM" id="SSF56176">
    <property type="entry name" value="FAD-binding/transporter-associated domain-like"/>
    <property type="match status" value="1"/>
</dbReference>
<dbReference type="PROSITE" id="PS51387">
    <property type="entry name" value="FAD_PCMH"/>
    <property type="match status" value="1"/>
</dbReference>
<dbReference type="InterPro" id="IPR051312">
    <property type="entry name" value="Diverse_Substr_Oxidored"/>
</dbReference>
<evidence type="ECO:0000259" key="4">
    <source>
        <dbReference type="PROSITE" id="PS51387"/>
    </source>
</evidence>
<dbReference type="EMBL" id="JAHEAC010000065">
    <property type="protein sequence ID" value="MBX8644474.1"/>
    <property type="molecule type" value="Genomic_DNA"/>
</dbReference>
<dbReference type="AlphaFoldDB" id="A0A8J8CC25"/>
<keyword evidence="1" id="KW-0285">Flavoprotein</keyword>
<dbReference type="InterPro" id="IPR002346">
    <property type="entry name" value="Mopterin_DH_FAD-bd"/>
</dbReference>
<accession>A0A8J8CC25</accession>
<dbReference type="InterPro" id="IPR016166">
    <property type="entry name" value="FAD-bd_PCMH"/>
</dbReference>
<dbReference type="Proteomes" id="UP000750197">
    <property type="component" value="Unassembled WGS sequence"/>
</dbReference>
<keyword evidence="2" id="KW-0274">FAD</keyword>
<protein>
    <submittedName>
        <fullName evidence="5">Xanthine dehydrogenase family protein subunit M</fullName>
    </submittedName>
</protein>
<dbReference type="PANTHER" id="PTHR42659">
    <property type="entry name" value="XANTHINE DEHYDROGENASE SUBUNIT C-RELATED"/>
    <property type="match status" value="1"/>
</dbReference>
<evidence type="ECO:0000256" key="2">
    <source>
        <dbReference type="ARBA" id="ARBA00022827"/>
    </source>
</evidence>
<evidence type="ECO:0000256" key="3">
    <source>
        <dbReference type="ARBA" id="ARBA00023002"/>
    </source>
</evidence>
<dbReference type="SUPFAM" id="SSF55447">
    <property type="entry name" value="CO dehydrogenase flavoprotein C-terminal domain-like"/>
    <property type="match status" value="1"/>
</dbReference>
<dbReference type="PANTHER" id="PTHR42659:SF2">
    <property type="entry name" value="XANTHINE DEHYDROGENASE SUBUNIT C-RELATED"/>
    <property type="match status" value="1"/>
</dbReference>
<dbReference type="Gene3D" id="3.30.390.50">
    <property type="entry name" value="CO dehydrogenase flavoprotein, C-terminal domain"/>
    <property type="match status" value="1"/>
</dbReference>
<dbReference type="InterPro" id="IPR016169">
    <property type="entry name" value="FAD-bd_PCMH_sub2"/>
</dbReference>
<evidence type="ECO:0000313" key="7">
    <source>
        <dbReference type="Proteomes" id="UP000716004"/>
    </source>
</evidence>
<name>A0A8J8CC25_9ARCH</name>
<sequence length="292" mass="30676">MTPSRFTYHAPGNLVNALRLVAESGDEAKVLAGGQSLIPLMKLRFASFPTIIDLSGVKELHYISVEGGSLRLGAMTTTGEVEKSGAIPDTLGALKDAVSHIADPLVRNMGTVGGNVCHADPGNDLPAVMIALSAMFVLKRERGERRVAARDFFIDSFTTAIKSGELLTEILIPLPEGNTGSSYLKQKRRAGDYSIAGVASSLTLDAKGKIAHAAVALTSLGPKVIVAAETEKFLLGKKPEISVAEEAGSVAAGEAQPSDDFYGTAEFKLNVLRRLMQESIILSAKRASAGVG</sequence>
<dbReference type="Pfam" id="PF00941">
    <property type="entry name" value="FAD_binding_5"/>
    <property type="match status" value="1"/>
</dbReference>
<comment type="caution">
    <text evidence="5">The sequence shown here is derived from an EMBL/GenBank/DDBJ whole genome shotgun (WGS) entry which is preliminary data.</text>
</comment>
<dbReference type="InterPro" id="IPR005107">
    <property type="entry name" value="CO_DH_flav_C"/>
</dbReference>
<evidence type="ECO:0000313" key="5">
    <source>
        <dbReference type="EMBL" id="MBX8631591.1"/>
    </source>
</evidence>
<feature type="domain" description="FAD-binding PCMH-type" evidence="4">
    <location>
        <begin position="1"/>
        <end position="177"/>
    </location>
</feature>
<keyword evidence="3" id="KW-0560">Oxidoreductase</keyword>
<dbReference type="FunFam" id="3.30.465.10:FF:000017">
    <property type="entry name" value="Xanthine dehydrogenase, FAD binding subunit"/>
    <property type="match status" value="1"/>
</dbReference>
<reference evidence="5" key="1">
    <citation type="submission" date="2021-04" db="EMBL/GenBank/DDBJ databases">
        <title>Genomic insights into ecological role and evolution of a novel Thermoplasmata order Candidatus Sysuiplasmatales.</title>
        <authorList>
            <person name="Yuan Y."/>
        </authorList>
    </citation>
    <scope>NUCLEOTIDE SEQUENCE</scope>
    <source>
        <strain evidence="6">TUT19-bin139</strain>
        <strain evidence="5">YP2-bin.285</strain>
    </source>
</reference>
<proteinExistence type="predicted"/>
<evidence type="ECO:0000256" key="1">
    <source>
        <dbReference type="ARBA" id="ARBA00022630"/>
    </source>
</evidence>
<dbReference type="GO" id="GO:0071949">
    <property type="term" value="F:FAD binding"/>
    <property type="evidence" value="ECO:0007669"/>
    <property type="project" value="InterPro"/>
</dbReference>
<dbReference type="Gene3D" id="3.30.465.10">
    <property type="match status" value="1"/>
</dbReference>
<dbReference type="InterPro" id="IPR016167">
    <property type="entry name" value="FAD-bd_PCMH_sub1"/>
</dbReference>
<dbReference type="Pfam" id="PF03450">
    <property type="entry name" value="CO_deh_flav_C"/>
    <property type="match status" value="1"/>
</dbReference>
<dbReference type="SMART" id="SM01092">
    <property type="entry name" value="CO_deh_flav_C"/>
    <property type="match status" value="1"/>
</dbReference>
<gene>
    <name evidence="5" type="ORF">J9259_03595</name>
    <name evidence="6" type="ORF">KIY12_07120</name>
</gene>
<evidence type="ECO:0000313" key="6">
    <source>
        <dbReference type="EMBL" id="MBX8644474.1"/>
    </source>
</evidence>
<dbReference type="InterPro" id="IPR036318">
    <property type="entry name" value="FAD-bd_PCMH-like_sf"/>
</dbReference>
<dbReference type="Proteomes" id="UP000716004">
    <property type="component" value="Unassembled WGS sequence"/>
</dbReference>
<organism evidence="5 7">
    <name type="scientific">Candidatus Sysuiplasma superficiale</name>
    <dbReference type="NCBI Taxonomy" id="2823368"/>
    <lineage>
        <taxon>Archaea</taxon>
        <taxon>Methanobacteriati</taxon>
        <taxon>Thermoplasmatota</taxon>
        <taxon>Thermoplasmata</taxon>
        <taxon>Candidatus Sysuiplasmatales</taxon>
        <taxon>Candidatus Sysuiplasmataceae</taxon>
        <taxon>Candidatus Sysuiplasma</taxon>
    </lineage>
</organism>
<dbReference type="GO" id="GO:0016491">
    <property type="term" value="F:oxidoreductase activity"/>
    <property type="evidence" value="ECO:0007669"/>
    <property type="project" value="UniProtKB-KW"/>
</dbReference>